<evidence type="ECO:0000313" key="8">
    <source>
        <dbReference type="Proteomes" id="UP000824890"/>
    </source>
</evidence>
<comment type="caution">
    <text evidence="7">The sequence shown here is derived from an EMBL/GenBank/DDBJ whole genome shotgun (WGS) entry which is preliminary data.</text>
</comment>
<evidence type="ECO:0000256" key="2">
    <source>
        <dbReference type="ARBA" id="ARBA00022771"/>
    </source>
</evidence>
<proteinExistence type="predicted"/>
<name>A0ABQ8DC79_BRANA</name>
<evidence type="ECO:0000256" key="1">
    <source>
        <dbReference type="ARBA" id="ARBA00022723"/>
    </source>
</evidence>
<dbReference type="EMBL" id="JAGKQM010000005">
    <property type="protein sequence ID" value="KAH0926408.1"/>
    <property type="molecule type" value="Genomic_DNA"/>
</dbReference>
<dbReference type="InterPro" id="IPR006564">
    <property type="entry name" value="Znf_PMZ"/>
</dbReference>
<dbReference type="InterPro" id="IPR007527">
    <property type="entry name" value="Znf_SWIM"/>
</dbReference>
<keyword evidence="2 4" id="KW-0863">Zinc-finger</keyword>
<evidence type="ECO:0000256" key="3">
    <source>
        <dbReference type="ARBA" id="ARBA00022833"/>
    </source>
</evidence>
<evidence type="ECO:0000256" key="5">
    <source>
        <dbReference type="SAM" id="MobiDB-lite"/>
    </source>
</evidence>
<accession>A0ABQ8DC79</accession>
<keyword evidence="8" id="KW-1185">Reference proteome</keyword>
<gene>
    <name evidence="7" type="ORF">HID58_018664</name>
</gene>
<dbReference type="Proteomes" id="UP000824890">
    <property type="component" value="Unassembled WGS sequence"/>
</dbReference>
<evidence type="ECO:0000259" key="6">
    <source>
        <dbReference type="PROSITE" id="PS50966"/>
    </source>
</evidence>
<evidence type="ECO:0000256" key="4">
    <source>
        <dbReference type="PROSITE-ProRule" id="PRU00325"/>
    </source>
</evidence>
<sequence length="712" mass="78913">MTLMGRLVKLSLGLWTKNSNGYWSFEVTSYYHGEAIIITNNKSFDGLVELIRIRLNLGILTPVALTYQLPDWMIVHDGPKTPPITLSCDKDVEILTSVRDYMSEAVLYVTSGPELVARYEFLRRSPFTIGDTTYLEEGVLEAQHRQAILDLVGGHPIVCSKHILEIMFNEPQLLIVFRVALEIEMVYGLPNDNVQAEEATGFSRLTVDDVVSMAEAGTISPEEEFYYGENDEGVAIQYAIPIGQPASLLNHSTPLEVEPLNVWRDMTEEEEYWDGIAAHENDYEVYYAHSTHPTERVIGLPLAPNRRIAAPQPATIIIIDDDDGSTTASSDALNENIIITSAPPAEDIATIGMELSNNGPAVMEGDSSTAVVNINQAGSSEFPIDPTPEDNSNKAEPTLDLTLTLGNKVPSNGDVPIEALNGSCSDPDEGSGNKTNNSEELYVGKVFRNRADFKQQMASYTLRCKFRFKNSRSLPDGMVLQCISLTCNWRVYAVKLKNVEKYEVRKLNLDHTCSVDERAGYEDHATHTVIGEIIKTRFAGQAKRHDVTQHPNLRLTPRVTSIVEENFEISGWMLVCQINAGEFDVKDKDGISYHVNLHTKSCSCFSFQTLLIPCPHAIAAAIKEKSSIESLVSDFYTIDTLVAAYAGNILPISSEVNPSIEGTEGESESIQICPPTNRRPPGRPRKSRILSTGEIRMKTPRKRHVFDKNGGL</sequence>
<dbReference type="SMART" id="SM00575">
    <property type="entry name" value="ZnF_PMZ"/>
    <property type="match status" value="1"/>
</dbReference>
<dbReference type="PROSITE" id="PS50966">
    <property type="entry name" value="ZF_SWIM"/>
    <property type="match status" value="1"/>
</dbReference>
<organism evidence="7 8">
    <name type="scientific">Brassica napus</name>
    <name type="common">Rape</name>
    <dbReference type="NCBI Taxonomy" id="3708"/>
    <lineage>
        <taxon>Eukaryota</taxon>
        <taxon>Viridiplantae</taxon>
        <taxon>Streptophyta</taxon>
        <taxon>Embryophyta</taxon>
        <taxon>Tracheophyta</taxon>
        <taxon>Spermatophyta</taxon>
        <taxon>Magnoliopsida</taxon>
        <taxon>eudicotyledons</taxon>
        <taxon>Gunneridae</taxon>
        <taxon>Pentapetalae</taxon>
        <taxon>rosids</taxon>
        <taxon>malvids</taxon>
        <taxon>Brassicales</taxon>
        <taxon>Brassicaceae</taxon>
        <taxon>Brassiceae</taxon>
        <taxon>Brassica</taxon>
    </lineage>
</organism>
<dbReference type="Pfam" id="PF04434">
    <property type="entry name" value="SWIM"/>
    <property type="match status" value="1"/>
</dbReference>
<feature type="domain" description="SWIM-type" evidence="6">
    <location>
        <begin position="593"/>
        <end position="625"/>
    </location>
</feature>
<keyword evidence="3" id="KW-0862">Zinc</keyword>
<reference evidence="7 8" key="1">
    <citation type="submission" date="2021-05" db="EMBL/GenBank/DDBJ databases">
        <title>Genome Assembly of Synthetic Allotetraploid Brassica napus Reveals Homoeologous Exchanges between Subgenomes.</title>
        <authorList>
            <person name="Davis J.T."/>
        </authorList>
    </citation>
    <scope>NUCLEOTIDE SEQUENCE [LARGE SCALE GENOMIC DNA]</scope>
    <source>
        <strain evidence="8">cv. Da-Ae</strain>
        <tissue evidence="7">Seedling</tissue>
    </source>
</reference>
<evidence type="ECO:0000313" key="7">
    <source>
        <dbReference type="EMBL" id="KAH0926408.1"/>
    </source>
</evidence>
<dbReference type="Pfam" id="PF03108">
    <property type="entry name" value="DBD_Tnp_Mut"/>
    <property type="match status" value="1"/>
</dbReference>
<keyword evidence="1" id="KW-0479">Metal-binding</keyword>
<protein>
    <recommendedName>
        <fullName evidence="6">SWIM-type domain-containing protein</fullName>
    </recommendedName>
</protein>
<feature type="region of interest" description="Disordered" evidence="5">
    <location>
        <begin position="660"/>
        <end position="687"/>
    </location>
</feature>
<dbReference type="InterPro" id="IPR004332">
    <property type="entry name" value="Transposase_MuDR"/>
</dbReference>
<dbReference type="PANTHER" id="PTHR31973">
    <property type="entry name" value="POLYPROTEIN, PUTATIVE-RELATED"/>
    <property type="match status" value="1"/>
</dbReference>
<dbReference type="PANTHER" id="PTHR31973:SF113">
    <property type="entry name" value="PROTEIN FAR1-RELATED SEQUENCE 5-LIKE"/>
    <property type="match status" value="1"/>
</dbReference>